<feature type="signal peptide" evidence="2">
    <location>
        <begin position="1"/>
        <end position="16"/>
    </location>
</feature>
<proteinExistence type="predicted"/>
<keyword evidence="4" id="KW-1185">Reference proteome</keyword>
<feature type="compositionally biased region" description="Acidic residues" evidence="1">
    <location>
        <begin position="242"/>
        <end position="256"/>
    </location>
</feature>
<feature type="region of interest" description="Disordered" evidence="1">
    <location>
        <begin position="419"/>
        <end position="441"/>
    </location>
</feature>
<feature type="chain" id="PRO_5025529584" evidence="2">
    <location>
        <begin position="17"/>
        <end position="521"/>
    </location>
</feature>
<accession>A0A6A4WV11</accession>
<evidence type="ECO:0000313" key="4">
    <source>
        <dbReference type="Proteomes" id="UP000440578"/>
    </source>
</evidence>
<feature type="region of interest" description="Disordered" evidence="1">
    <location>
        <begin position="230"/>
        <end position="291"/>
    </location>
</feature>
<dbReference type="OrthoDB" id="6399819at2759"/>
<comment type="caution">
    <text evidence="3">The sequence shown here is derived from an EMBL/GenBank/DDBJ whole genome shotgun (WGS) entry which is preliminary data.</text>
</comment>
<name>A0A6A4WV11_AMPAM</name>
<feature type="compositionally biased region" description="Low complexity" evidence="1">
    <location>
        <begin position="338"/>
        <end position="381"/>
    </location>
</feature>
<reference evidence="3 4" key="1">
    <citation type="submission" date="2019-07" db="EMBL/GenBank/DDBJ databases">
        <title>Draft genome assembly of a fouling barnacle, Amphibalanus amphitrite (Darwin, 1854): The first reference genome for Thecostraca.</title>
        <authorList>
            <person name="Kim W."/>
        </authorList>
    </citation>
    <scope>NUCLEOTIDE SEQUENCE [LARGE SCALE GENOMIC DNA]</scope>
    <source>
        <strain evidence="3">SNU_AA5</strain>
        <tissue evidence="3">Soma without cirri and trophi</tissue>
    </source>
</reference>
<feature type="region of interest" description="Disordered" evidence="1">
    <location>
        <begin position="49"/>
        <end position="162"/>
    </location>
</feature>
<evidence type="ECO:0000256" key="1">
    <source>
        <dbReference type="SAM" id="MobiDB-lite"/>
    </source>
</evidence>
<feature type="compositionally biased region" description="Basic and acidic residues" evidence="1">
    <location>
        <begin position="66"/>
        <end position="80"/>
    </location>
</feature>
<feature type="region of interest" description="Disordered" evidence="1">
    <location>
        <begin position="308"/>
        <end position="381"/>
    </location>
</feature>
<feature type="compositionally biased region" description="Acidic residues" evidence="1">
    <location>
        <begin position="280"/>
        <end position="291"/>
    </location>
</feature>
<gene>
    <name evidence="3" type="ORF">FJT64_018152</name>
</gene>
<protein>
    <submittedName>
        <fullName evidence="3">Uncharacterized protein</fullName>
    </submittedName>
</protein>
<keyword evidence="2" id="KW-0732">Signal</keyword>
<feature type="compositionally biased region" description="Pro residues" evidence="1">
    <location>
        <begin position="85"/>
        <end position="97"/>
    </location>
</feature>
<sequence>MAAAAAGLLAAGVVTAALLHRSGWGSRLLDALFRSRDDYRSWLGVLRAGSGQQTDDTTSDVSSDVTDEKNSVGDVSEKKVSVSNTPPPAFADQPVPPNSVRWDLELHSPDLQRTPARGSTLGSRWGRPATPPGGRFRRRSASPPASLTSNGGGKTSVRGSSGAAAACARQKLRSVETQTDSGKFGMRRAGSEWALLERSAQTASIRSERIRRAAQMFEEIAQAERAAALALSPLPRRPAPEDSPEPEPESEPEPAVEQERRSQVAASRSVDAIVALGGPEGDDSDRDEESEELLWLRVKTKIAERRQKFRQLDLTARGGGETTEETRPVQVAPPSPLPALSRPVLGSSLSESEGASSPVTSGSLGDDLDTSGSTGDGSDTLRCWTGKYIEQDEEQEVLRRLGNPVLAEQKLNMKLKTRTRLDAGRAESERQKQRIQEQRDQTQLKLDQVKAKLTRDGAFERKRLETVLYRLDQSIREEQQRLSQLTRRIAETDGDIEGLERRLSHLVVESDTRALPLSPLE</sequence>
<dbReference type="Proteomes" id="UP000440578">
    <property type="component" value="Unassembled WGS sequence"/>
</dbReference>
<feature type="compositionally biased region" description="Low complexity" evidence="1">
    <location>
        <begin position="49"/>
        <end position="64"/>
    </location>
</feature>
<evidence type="ECO:0000313" key="3">
    <source>
        <dbReference type="EMBL" id="KAF0310997.1"/>
    </source>
</evidence>
<evidence type="ECO:0000256" key="2">
    <source>
        <dbReference type="SAM" id="SignalP"/>
    </source>
</evidence>
<dbReference type="AlphaFoldDB" id="A0A6A4WV11"/>
<dbReference type="EMBL" id="VIIS01000274">
    <property type="protein sequence ID" value="KAF0310997.1"/>
    <property type="molecule type" value="Genomic_DNA"/>
</dbReference>
<organism evidence="3 4">
    <name type="scientific">Amphibalanus amphitrite</name>
    <name type="common">Striped barnacle</name>
    <name type="synonym">Balanus amphitrite</name>
    <dbReference type="NCBI Taxonomy" id="1232801"/>
    <lineage>
        <taxon>Eukaryota</taxon>
        <taxon>Metazoa</taxon>
        <taxon>Ecdysozoa</taxon>
        <taxon>Arthropoda</taxon>
        <taxon>Crustacea</taxon>
        <taxon>Multicrustacea</taxon>
        <taxon>Cirripedia</taxon>
        <taxon>Thoracica</taxon>
        <taxon>Thoracicalcarea</taxon>
        <taxon>Balanomorpha</taxon>
        <taxon>Balanoidea</taxon>
        <taxon>Balanidae</taxon>
        <taxon>Amphibalaninae</taxon>
        <taxon>Amphibalanus</taxon>
    </lineage>
</organism>